<dbReference type="GO" id="GO:0003723">
    <property type="term" value="F:RNA binding"/>
    <property type="evidence" value="ECO:0007669"/>
    <property type="project" value="InterPro"/>
</dbReference>
<dbReference type="Gene3D" id="3.30.70.660">
    <property type="entry name" value="Pseudouridine synthase I, catalytic domain, C-terminal subdomain"/>
    <property type="match status" value="1"/>
</dbReference>
<dbReference type="PIRSF" id="PIRSF001430">
    <property type="entry name" value="tRNA_psdUrid_synth"/>
    <property type="match status" value="1"/>
</dbReference>
<feature type="binding site" evidence="5">
    <location>
        <position position="124"/>
    </location>
    <ligand>
        <name>substrate</name>
    </ligand>
</feature>
<keyword evidence="2 6" id="KW-0819">tRNA processing</keyword>
<dbReference type="PhylomeDB" id="T1J0V5"/>
<dbReference type="Pfam" id="PF01416">
    <property type="entry name" value="PseudoU_synth_1"/>
    <property type="match status" value="2"/>
</dbReference>
<name>T1J0V5_STRMM</name>
<dbReference type="InterPro" id="IPR020094">
    <property type="entry name" value="TruA/RsuA/RluB/E/F_N"/>
</dbReference>
<dbReference type="GO" id="GO:0160147">
    <property type="term" value="F:tRNA pseudouridine(38-40) synthase activity"/>
    <property type="evidence" value="ECO:0007669"/>
    <property type="project" value="UniProtKB-EC"/>
</dbReference>
<dbReference type="Gene3D" id="3.30.70.580">
    <property type="entry name" value="Pseudouridine synthase I, catalytic domain, N-terminal subdomain"/>
    <property type="match status" value="1"/>
</dbReference>
<dbReference type="AlphaFoldDB" id="T1J0V5"/>
<dbReference type="InterPro" id="IPR020095">
    <property type="entry name" value="PsdUridine_synth_TruA_C"/>
</dbReference>
<reference evidence="8" key="2">
    <citation type="submission" date="2015-02" db="UniProtKB">
        <authorList>
            <consortium name="EnsemblMetazoa"/>
        </authorList>
    </citation>
    <scope>IDENTIFICATION</scope>
</reference>
<proteinExistence type="inferred from homology"/>
<dbReference type="eggNOG" id="KOG4393">
    <property type="taxonomic scope" value="Eukaryota"/>
</dbReference>
<feature type="active site" description="Nucleophile" evidence="4">
    <location>
        <position position="58"/>
    </location>
</feature>
<evidence type="ECO:0000256" key="1">
    <source>
        <dbReference type="ARBA" id="ARBA00009375"/>
    </source>
</evidence>
<feature type="domain" description="Pseudouridine synthase I TruA alpha/beta" evidence="7">
    <location>
        <begin position="165"/>
        <end position="284"/>
    </location>
</feature>
<dbReference type="PANTHER" id="PTHR11142">
    <property type="entry name" value="PSEUDOURIDYLATE SYNTHASE"/>
    <property type="match status" value="1"/>
</dbReference>
<dbReference type="InterPro" id="IPR020103">
    <property type="entry name" value="PsdUridine_synth_cat_dom_sf"/>
</dbReference>
<dbReference type="Proteomes" id="UP000014500">
    <property type="component" value="Unassembled WGS sequence"/>
</dbReference>
<dbReference type="STRING" id="126957.T1J0V5"/>
<evidence type="ECO:0000256" key="3">
    <source>
        <dbReference type="ARBA" id="ARBA00023235"/>
    </source>
</evidence>
<evidence type="ECO:0000256" key="5">
    <source>
        <dbReference type="PIRSR" id="PIRSR001430-2"/>
    </source>
</evidence>
<comment type="similarity">
    <text evidence="1 6">Belongs to the tRNA pseudouridine synthase TruA family.</text>
</comment>
<dbReference type="OMA" id="ADAFCHN"/>
<evidence type="ECO:0000256" key="6">
    <source>
        <dbReference type="RuleBase" id="RU003792"/>
    </source>
</evidence>
<dbReference type="HAMAP" id="MF_00171">
    <property type="entry name" value="TruA"/>
    <property type="match status" value="1"/>
</dbReference>
<dbReference type="SUPFAM" id="SSF55120">
    <property type="entry name" value="Pseudouridine synthase"/>
    <property type="match status" value="1"/>
</dbReference>
<dbReference type="GO" id="GO:0031119">
    <property type="term" value="P:tRNA pseudouridine synthesis"/>
    <property type="evidence" value="ECO:0007669"/>
    <property type="project" value="TreeGrafter"/>
</dbReference>
<keyword evidence="9" id="KW-1185">Reference proteome</keyword>
<dbReference type="HOGENOM" id="CLU_014673_3_1_1"/>
<organism evidence="8 9">
    <name type="scientific">Strigamia maritima</name>
    <name type="common">European centipede</name>
    <name type="synonym">Geophilus maritimus</name>
    <dbReference type="NCBI Taxonomy" id="126957"/>
    <lineage>
        <taxon>Eukaryota</taxon>
        <taxon>Metazoa</taxon>
        <taxon>Ecdysozoa</taxon>
        <taxon>Arthropoda</taxon>
        <taxon>Myriapoda</taxon>
        <taxon>Chilopoda</taxon>
        <taxon>Pleurostigmophora</taxon>
        <taxon>Geophilomorpha</taxon>
        <taxon>Linotaeniidae</taxon>
        <taxon>Strigamia</taxon>
    </lineage>
</organism>
<evidence type="ECO:0000256" key="2">
    <source>
        <dbReference type="ARBA" id="ARBA00022694"/>
    </source>
</evidence>
<sequence>MRRFLIRFAYIGSRFCGLQRQPNSTANNYPSVQGILENAVRRLYPKNDAVITTSSRTDKGVHALMNTSHVDLEHPKEGHEYDSEWIKEQLNRSLRNSGHDMIVTDVFHVNSEFHCRFSAVSRSYVYRIALTDSTDDVNHTRIPIAELDRCYFIRPPLCEASLHEAAHLLSGLRDFKCFTSKSNDENQTKDTLRIVEVRVCSSSGFMSAVDQSYEGISFYDLHFKSRGFLYNQVRRMTSVMLATAQGRSSLADIYYLFDCASENNWPSHLTMVPAHGLYLRQIEYKESDLLPP</sequence>
<dbReference type="EMBL" id="AFFK01020674">
    <property type="status" value="NOT_ANNOTATED_CDS"/>
    <property type="molecule type" value="Genomic_DNA"/>
</dbReference>
<dbReference type="PANTHER" id="PTHR11142:SF0">
    <property type="entry name" value="TRNA PSEUDOURIDINE SYNTHASE-LIKE 1"/>
    <property type="match status" value="1"/>
</dbReference>
<reference evidence="9" key="1">
    <citation type="submission" date="2011-05" db="EMBL/GenBank/DDBJ databases">
        <authorList>
            <person name="Richards S.R."/>
            <person name="Qu J."/>
            <person name="Jiang H."/>
            <person name="Jhangiani S.N."/>
            <person name="Agravi P."/>
            <person name="Goodspeed R."/>
            <person name="Gross S."/>
            <person name="Mandapat C."/>
            <person name="Jackson L."/>
            <person name="Mathew T."/>
            <person name="Pu L."/>
            <person name="Thornton R."/>
            <person name="Saada N."/>
            <person name="Wilczek-Boney K.B."/>
            <person name="Lee S."/>
            <person name="Kovar C."/>
            <person name="Wu Y."/>
            <person name="Scherer S.E."/>
            <person name="Worley K.C."/>
            <person name="Muzny D.M."/>
            <person name="Gibbs R."/>
        </authorList>
    </citation>
    <scope>NUCLEOTIDE SEQUENCE</scope>
    <source>
        <strain evidence="9">Brora</strain>
    </source>
</reference>
<evidence type="ECO:0000259" key="7">
    <source>
        <dbReference type="Pfam" id="PF01416"/>
    </source>
</evidence>
<comment type="catalytic activity">
    <reaction evidence="6">
        <text>uridine(38/39/40) in tRNA = pseudouridine(38/39/40) in tRNA</text>
        <dbReference type="Rhea" id="RHEA:22376"/>
        <dbReference type="Rhea" id="RHEA-COMP:10085"/>
        <dbReference type="Rhea" id="RHEA-COMP:10087"/>
        <dbReference type="ChEBI" id="CHEBI:65314"/>
        <dbReference type="ChEBI" id="CHEBI:65315"/>
        <dbReference type="EC" id="5.4.99.12"/>
    </reaction>
</comment>
<evidence type="ECO:0000256" key="4">
    <source>
        <dbReference type="PIRSR" id="PIRSR001430-1"/>
    </source>
</evidence>
<dbReference type="EnsemblMetazoa" id="SMAR007163-RA">
    <property type="protein sequence ID" value="SMAR007163-PA"/>
    <property type="gene ID" value="SMAR007163"/>
</dbReference>
<feature type="domain" description="Pseudouridine synthase I TruA alpha/beta" evidence="7">
    <location>
        <begin position="9"/>
        <end position="117"/>
    </location>
</feature>
<keyword evidence="3 6" id="KW-0413">Isomerase</keyword>
<evidence type="ECO:0000313" key="8">
    <source>
        <dbReference type="EnsemblMetazoa" id="SMAR007163-PA"/>
    </source>
</evidence>
<dbReference type="InterPro" id="IPR001406">
    <property type="entry name" value="PsdUridine_synth_TruA"/>
</dbReference>
<protein>
    <recommendedName>
        <fullName evidence="6">tRNA pseudouridine synthase</fullName>
        <ecNumber evidence="6">5.4.99.12</ecNumber>
    </recommendedName>
</protein>
<evidence type="ECO:0000313" key="9">
    <source>
        <dbReference type="Proteomes" id="UP000014500"/>
    </source>
</evidence>
<dbReference type="EC" id="5.4.99.12" evidence="6"/>
<accession>T1J0V5</accession>
<dbReference type="InterPro" id="IPR020097">
    <property type="entry name" value="PsdUridine_synth_TruA_a/b_dom"/>
</dbReference>